<organism evidence="3 4">
    <name type="scientific">Gehongia tenuis</name>
    <dbReference type="NCBI Taxonomy" id="2763655"/>
    <lineage>
        <taxon>Bacteria</taxon>
        <taxon>Bacillati</taxon>
        <taxon>Bacillota</taxon>
        <taxon>Clostridia</taxon>
        <taxon>Christensenellales</taxon>
        <taxon>Christensenellaceae</taxon>
        <taxon>Gehongia</taxon>
    </lineage>
</organism>
<sequence length="345" mass="38107">MTITEILTKATKEKASDVFLIANLPVSFKIDGTIVPQGEERLKPEDTYQLVEDIYSLVNHKSFEYFLEAGDDDFSFSLSGVGRFRINVYRQRNTLAAVIRTVFFSLPDPEKLGIPAEVMNAHKLGKGLVLVTGMAGCGKSTTLACIVDAINKSRSCHIITLEDPVEFIHRHNRSIVSQREIHSDTESYASALRAALRQSPDVILLGEMRDFETTNIAMTAAETGQLVLSSLHTLGAAKTIDRIIDVYPPDQQQQVRLQLSMVLEAVISQQLLPSADGGLVPAFEVMRMNPAIRNMIREGRIHQIDTAIYAGRKEGMIAMDVSVTQLREKGIISEETAALYASNAK</sequence>
<evidence type="ECO:0000259" key="2">
    <source>
        <dbReference type="PROSITE" id="PS00662"/>
    </source>
</evidence>
<protein>
    <submittedName>
        <fullName evidence="3">PilT/PilU family type 4a pilus ATPase</fullName>
    </submittedName>
</protein>
<evidence type="ECO:0000256" key="1">
    <source>
        <dbReference type="ARBA" id="ARBA00006611"/>
    </source>
</evidence>
<dbReference type="SUPFAM" id="SSF52540">
    <property type="entry name" value="P-loop containing nucleoside triphosphate hydrolases"/>
    <property type="match status" value="1"/>
</dbReference>
<dbReference type="Pfam" id="PF00437">
    <property type="entry name" value="T2SSE"/>
    <property type="match status" value="1"/>
</dbReference>
<dbReference type="InterPro" id="IPR050921">
    <property type="entry name" value="T4SS_GSP_E_ATPase"/>
</dbReference>
<dbReference type="PANTHER" id="PTHR30486">
    <property type="entry name" value="TWITCHING MOTILITY PROTEIN PILT"/>
    <property type="match status" value="1"/>
</dbReference>
<dbReference type="AlphaFoldDB" id="A0A926D689"/>
<dbReference type="InterPro" id="IPR003593">
    <property type="entry name" value="AAA+_ATPase"/>
</dbReference>
<proteinExistence type="inferred from homology"/>
<evidence type="ECO:0000313" key="3">
    <source>
        <dbReference type="EMBL" id="MBC8532016.1"/>
    </source>
</evidence>
<keyword evidence="4" id="KW-1185">Reference proteome</keyword>
<dbReference type="RefSeq" id="WP_249316964.1">
    <property type="nucleotide sequence ID" value="NZ_JACRSR010000004.1"/>
</dbReference>
<dbReference type="Proteomes" id="UP000623172">
    <property type="component" value="Unassembled WGS sequence"/>
</dbReference>
<dbReference type="Gene3D" id="3.40.50.300">
    <property type="entry name" value="P-loop containing nucleotide triphosphate hydrolases"/>
    <property type="match status" value="1"/>
</dbReference>
<name>A0A926D689_9FIRM</name>
<dbReference type="InterPro" id="IPR006321">
    <property type="entry name" value="PilT/PilU"/>
</dbReference>
<comment type="similarity">
    <text evidence="1">Belongs to the GSP E family.</text>
</comment>
<feature type="domain" description="Bacterial type II secretion system protein E" evidence="2">
    <location>
        <begin position="196"/>
        <end position="210"/>
    </location>
</feature>
<dbReference type="InterPro" id="IPR001482">
    <property type="entry name" value="T2SS/T4SS_dom"/>
</dbReference>
<dbReference type="CDD" id="cd01131">
    <property type="entry name" value="PilT"/>
    <property type="match status" value="1"/>
</dbReference>
<reference evidence="3" key="1">
    <citation type="submission" date="2020-08" db="EMBL/GenBank/DDBJ databases">
        <title>Genome public.</title>
        <authorList>
            <person name="Liu C."/>
            <person name="Sun Q."/>
        </authorList>
    </citation>
    <scope>NUCLEOTIDE SEQUENCE</scope>
    <source>
        <strain evidence="3">NSJ-53</strain>
    </source>
</reference>
<dbReference type="EMBL" id="JACRSR010000004">
    <property type="protein sequence ID" value="MBC8532016.1"/>
    <property type="molecule type" value="Genomic_DNA"/>
</dbReference>
<gene>
    <name evidence="3" type="ORF">H8696_09175</name>
</gene>
<comment type="caution">
    <text evidence="3">The sequence shown here is derived from an EMBL/GenBank/DDBJ whole genome shotgun (WGS) entry which is preliminary data.</text>
</comment>
<dbReference type="NCBIfam" id="TIGR01420">
    <property type="entry name" value="pilT_fam"/>
    <property type="match status" value="1"/>
</dbReference>
<dbReference type="GO" id="GO:0016887">
    <property type="term" value="F:ATP hydrolysis activity"/>
    <property type="evidence" value="ECO:0007669"/>
    <property type="project" value="InterPro"/>
</dbReference>
<dbReference type="PROSITE" id="PS00662">
    <property type="entry name" value="T2SP_E"/>
    <property type="match status" value="1"/>
</dbReference>
<dbReference type="GO" id="GO:0005524">
    <property type="term" value="F:ATP binding"/>
    <property type="evidence" value="ECO:0007669"/>
    <property type="project" value="InterPro"/>
</dbReference>
<evidence type="ECO:0000313" key="4">
    <source>
        <dbReference type="Proteomes" id="UP000623172"/>
    </source>
</evidence>
<accession>A0A926D689</accession>
<dbReference type="SMART" id="SM00382">
    <property type="entry name" value="AAA"/>
    <property type="match status" value="1"/>
</dbReference>
<dbReference type="InterPro" id="IPR027417">
    <property type="entry name" value="P-loop_NTPase"/>
</dbReference>
<dbReference type="Gene3D" id="3.30.450.90">
    <property type="match status" value="1"/>
</dbReference>